<reference evidence="3" key="1">
    <citation type="journal article" date="2020" name="Stud. Mycol.">
        <title>101 Dothideomycetes genomes: a test case for predicting lifestyles and emergence of pathogens.</title>
        <authorList>
            <person name="Haridas S."/>
            <person name="Albert R."/>
            <person name="Binder M."/>
            <person name="Bloem J."/>
            <person name="Labutti K."/>
            <person name="Salamov A."/>
            <person name="Andreopoulos B."/>
            <person name="Baker S."/>
            <person name="Barry K."/>
            <person name="Bills G."/>
            <person name="Bluhm B."/>
            <person name="Cannon C."/>
            <person name="Castanera R."/>
            <person name="Culley D."/>
            <person name="Daum C."/>
            <person name="Ezra D."/>
            <person name="Gonzalez J."/>
            <person name="Henrissat B."/>
            <person name="Kuo A."/>
            <person name="Liang C."/>
            <person name="Lipzen A."/>
            <person name="Lutzoni F."/>
            <person name="Magnuson J."/>
            <person name="Mondo S."/>
            <person name="Nolan M."/>
            <person name="Ohm R."/>
            <person name="Pangilinan J."/>
            <person name="Park H.-J."/>
            <person name="Ramirez L."/>
            <person name="Alfaro M."/>
            <person name="Sun H."/>
            <person name="Tritt A."/>
            <person name="Yoshinaga Y."/>
            <person name="Zwiers L.-H."/>
            <person name="Turgeon B."/>
            <person name="Goodwin S."/>
            <person name="Spatafora J."/>
            <person name="Crous P."/>
            <person name="Grigoriev I."/>
        </authorList>
    </citation>
    <scope>NUCLEOTIDE SEQUENCE</scope>
    <source>
        <strain evidence="3">CBS 122368</strain>
    </source>
</reference>
<keyword evidence="2" id="KW-0342">GTP-binding</keyword>
<evidence type="ECO:0000313" key="4">
    <source>
        <dbReference type="Proteomes" id="UP000800094"/>
    </source>
</evidence>
<dbReference type="GO" id="GO:0003924">
    <property type="term" value="F:GTPase activity"/>
    <property type="evidence" value="ECO:0007669"/>
    <property type="project" value="InterPro"/>
</dbReference>
<evidence type="ECO:0000256" key="1">
    <source>
        <dbReference type="ARBA" id="ARBA00022741"/>
    </source>
</evidence>
<dbReference type="AlphaFoldDB" id="A0A6A6IZX0"/>
<dbReference type="OrthoDB" id="3046703at2759"/>
<dbReference type="InterPro" id="IPR001806">
    <property type="entry name" value="Small_GTPase"/>
</dbReference>
<dbReference type="GeneID" id="54588360"/>
<dbReference type="PANTHER" id="PTHR24070">
    <property type="entry name" value="RAS, DI-RAS, AND RHEB FAMILY MEMBERS OF SMALL GTPASE SUPERFAMILY"/>
    <property type="match status" value="1"/>
</dbReference>
<dbReference type="SMART" id="SM00173">
    <property type="entry name" value="RAS"/>
    <property type="match status" value="1"/>
</dbReference>
<dbReference type="PROSITE" id="PS51421">
    <property type="entry name" value="RAS"/>
    <property type="match status" value="1"/>
</dbReference>
<dbReference type="SUPFAM" id="SSF52540">
    <property type="entry name" value="P-loop containing nucleoside triphosphate hydrolases"/>
    <property type="match status" value="1"/>
</dbReference>
<proteinExistence type="predicted"/>
<dbReference type="InterPro" id="IPR020849">
    <property type="entry name" value="Small_GTPase_Ras-type"/>
</dbReference>
<dbReference type="GO" id="GO:0016020">
    <property type="term" value="C:membrane"/>
    <property type="evidence" value="ECO:0007669"/>
    <property type="project" value="InterPro"/>
</dbReference>
<dbReference type="InterPro" id="IPR027417">
    <property type="entry name" value="P-loop_NTPase"/>
</dbReference>
<dbReference type="Gene3D" id="3.40.50.300">
    <property type="entry name" value="P-loop containing nucleotide triphosphate hydrolases"/>
    <property type="match status" value="1"/>
</dbReference>
<accession>A0A6A6IZX0</accession>
<protein>
    <submittedName>
        <fullName evidence="3">P-loop containing nucleoside triphosphate hydrolase protein</fullName>
    </submittedName>
</protein>
<evidence type="ECO:0000256" key="2">
    <source>
        <dbReference type="ARBA" id="ARBA00023134"/>
    </source>
</evidence>
<dbReference type="PROSITE" id="PS51419">
    <property type="entry name" value="RAB"/>
    <property type="match status" value="1"/>
</dbReference>
<dbReference type="SMART" id="SM00174">
    <property type="entry name" value="RHO"/>
    <property type="match status" value="1"/>
</dbReference>
<keyword evidence="4" id="KW-1185">Reference proteome</keyword>
<name>A0A6A6IZX0_9PLEO</name>
<evidence type="ECO:0000313" key="3">
    <source>
        <dbReference type="EMBL" id="KAF2255617.1"/>
    </source>
</evidence>
<dbReference type="Pfam" id="PF00071">
    <property type="entry name" value="Ras"/>
    <property type="match status" value="2"/>
</dbReference>
<dbReference type="Proteomes" id="UP000800094">
    <property type="component" value="Unassembled WGS sequence"/>
</dbReference>
<keyword evidence="3" id="KW-0378">Hydrolase</keyword>
<organism evidence="3 4">
    <name type="scientific">Trematosphaeria pertusa</name>
    <dbReference type="NCBI Taxonomy" id="390896"/>
    <lineage>
        <taxon>Eukaryota</taxon>
        <taxon>Fungi</taxon>
        <taxon>Dikarya</taxon>
        <taxon>Ascomycota</taxon>
        <taxon>Pezizomycotina</taxon>
        <taxon>Dothideomycetes</taxon>
        <taxon>Pleosporomycetidae</taxon>
        <taxon>Pleosporales</taxon>
        <taxon>Massarineae</taxon>
        <taxon>Trematosphaeriaceae</taxon>
        <taxon>Trematosphaeria</taxon>
    </lineage>
</organism>
<gene>
    <name evidence="3" type="ORF">BU26DRAFT_598490</name>
</gene>
<keyword evidence="1" id="KW-0547">Nucleotide-binding</keyword>
<dbReference type="GO" id="GO:0005525">
    <property type="term" value="F:GTP binding"/>
    <property type="evidence" value="ECO:0007669"/>
    <property type="project" value="UniProtKB-KW"/>
</dbReference>
<dbReference type="EMBL" id="ML987189">
    <property type="protein sequence ID" value="KAF2255617.1"/>
    <property type="molecule type" value="Genomic_DNA"/>
</dbReference>
<dbReference type="PROSITE" id="PS51420">
    <property type="entry name" value="RHO"/>
    <property type="match status" value="1"/>
</dbReference>
<dbReference type="GO" id="GO:0007165">
    <property type="term" value="P:signal transduction"/>
    <property type="evidence" value="ECO:0007669"/>
    <property type="project" value="InterPro"/>
</dbReference>
<dbReference type="PRINTS" id="PR00449">
    <property type="entry name" value="RASTRNSFRMNG"/>
</dbReference>
<sequence length="259" mass="29085">MPRPQNPAFKMLLYRTTLLGPKGCGKTSLFCRFGLDYFSPDISSYGPTTEGETLRKQMVLRSTSQCVMWEINDDVYYGEDNWVSRRYLDALNAHLVDNADGVLVCYSVRDRKGFEDVDEWRAEIGRLKRVKRAWERKREGVVEGEVDAMAEELANGGMKVPIVLVGCRSDCGDEREVAYEEGREKAREWGVPFLECSAKTGEGVEEVFVQLAGEIRRVRDGVVEGGEVRAEKRGARLSMGGLRGLLKGWSKKGSREQGG</sequence>
<dbReference type="SMART" id="SM00175">
    <property type="entry name" value="RAB"/>
    <property type="match status" value="1"/>
</dbReference>
<dbReference type="RefSeq" id="XP_033690621.1">
    <property type="nucleotide sequence ID" value="XM_033835030.1"/>
</dbReference>